<dbReference type="Pfam" id="PF09479">
    <property type="entry name" value="Flg_new"/>
    <property type="match status" value="1"/>
</dbReference>
<proteinExistence type="predicted"/>
<feature type="signal peptide" evidence="1">
    <location>
        <begin position="1"/>
        <end position="22"/>
    </location>
</feature>
<sequence>MSRILRYLACLFTLFFVGNALAAGYSCPNFKKYTNCNPGYYLSNCGSYRDGRDVTPTNGNSCKSCPSGYECDGNTRCPYVNEVTITYSLNGGSGSAPSAQTCTPGESCSLASGATDSFYRAGYVFVGWSTSSTATSGSSSLTFTADDTVYAVWNKCSAGTYKGSGTQASASCSACTGRTKYSGAGASSCSTVSSGYYTTGCNSSGNNCTGQSQCTGATYCTGGEQKSCPTQTSGWTRGTGTGWTSYTQCYQTRAATAASTYCSAGTLKQNATSATAWGATTVSSALSAKPGAYVNDTTCSRCTADYYCPGGTTTRQSCSSLAGGFYPNSASGSTSAEDCYTNSISGKYVADSGDSSATSCAAGTYKGSHTVHYGNTSSCNECQNYEYSDTGASSCTAVSDGYYATGCDSSGNGCTDQSYCTGANWCSDGVRHSCPTADSGWTRGTGSYWDTYTDCYEYRSATSISSYCASGQLVRSADSASSYEDTATESIDFEAEPGAYLSGSGIDRTCSRCPFNYRDGDGADSEDDCVGEFRKYGHENTPAMQTGCAERELGTCSPGSCTYTKRYSGTIISDCTPSDCTKPQTCTSASTNYYLDDNDDPERCPYDYPNSAGGSGGVTQCYSNTKSRPWSGRQVNGTTPTNCYSATWGSCRAEDMDACSYVAYANAAGTGDGTIKSGCTSNSDNCTKQVASVTAKSGYFDAGTYCSACPDAYPNSANGNDGGNGACYMSVSGGHYVADAHDTATATCAAGTYKGSHTVYYGDTSSCSACSGQNQYQDETGQSSCKTVGDGYYKVDNTERAQCSGAYWCSDGVRNSCPAQTSGWTRGTGTGWTSYTQCNQTRAATAVSTYCSAGTLKQTATSATTWGTATVSTTFRAAPGAYVTGTGANTTCTQCGAGYACPGGTAARDACDAQTEYQDATGQTSCKTVGSGYYKVDNTEQEQCMGAYWCSGGVRNSCPDQTSGWTRGTGTGWTSYTDCYQTRAATAASTYCSAGILKQNATSATAWGATTVSSALSAKAGAYVNGTTCSQCTGATYSAGGRATTCSTCPSIYTDNTTSGKKAITECQVITDGGYYIAANNDAEQTECPGANYCPSATVNYGLHNSPTACPVATEHVRTSYPDDYYDPTFVRITNQNWSKKLDAITDCSANYTLTNDRGTFTVESVNYDATTEEYSSGGSKYYTKVNPGHYVQNRLSATYCDTGTNMLYKDAQPCPANSYCPGMTSMPACSSGEYTETNGINSCPANYG</sequence>
<protein>
    <submittedName>
        <fullName evidence="2">InlB B-repeat-containing protein</fullName>
    </submittedName>
</protein>
<name>A0A940DGE2_9PROT</name>
<accession>A0A940DGE2</accession>
<feature type="chain" id="PRO_5038080772" evidence="1">
    <location>
        <begin position="23"/>
        <end position="1249"/>
    </location>
</feature>
<dbReference type="InterPro" id="IPR013378">
    <property type="entry name" value="InlB-like_B-rpt"/>
</dbReference>
<reference evidence="2" key="2">
    <citation type="journal article" date="2021" name="PeerJ">
        <title>Extensive microbial diversity within the chicken gut microbiome revealed by metagenomics and culture.</title>
        <authorList>
            <person name="Gilroy R."/>
            <person name="Ravi A."/>
            <person name="Getino M."/>
            <person name="Pursley I."/>
            <person name="Horton D.L."/>
            <person name="Alikhan N.F."/>
            <person name="Baker D."/>
            <person name="Gharbi K."/>
            <person name="Hall N."/>
            <person name="Watson M."/>
            <person name="Adriaenssens E.M."/>
            <person name="Foster-Nyarko E."/>
            <person name="Jarju S."/>
            <person name="Secka A."/>
            <person name="Antonio M."/>
            <person name="Oren A."/>
            <person name="Chaudhuri R.R."/>
            <person name="La Ragione R."/>
            <person name="Hildebrand F."/>
            <person name="Pallen M.J."/>
        </authorList>
    </citation>
    <scope>NUCLEOTIDE SEQUENCE</scope>
    <source>
        <strain evidence="2">B1-16210</strain>
    </source>
</reference>
<comment type="caution">
    <text evidence="2">The sequence shown here is derived from an EMBL/GenBank/DDBJ whole genome shotgun (WGS) entry which is preliminary data.</text>
</comment>
<dbReference type="SMART" id="SM01411">
    <property type="entry name" value="Ephrin_rec_like"/>
    <property type="match status" value="5"/>
</dbReference>
<evidence type="ECO:0000313" key="3">
    <source>
        <dbReference type="Proteomes" id="UP000721442"/>
    </source>
</evidence>
<keyword evidence="1" id="KW-0732">Signal</keyword>
<feature type="non-terminal residue" evidence="2">
    <location>
        <position position="1249"/>
    </location>
</feature>
<dbReference type="PROSITE" id="PS51257">
    <property type="entry name" value="PROKAR_LIPOPROTEIN"/>
    <property type="match status" value="1"/>
</dbReference>
<evidence type="ECO:0000256" key="1">
    <source>
        <dbReference type="SAM" id="SignalP"/>
    </source>
</evidence>
<dbReference type="AlphaFoldDB" id="A0A940DGE2"/>
<organism evidence="2 3">
    <name type="scientific">Candidatus Enterousia excrementavium</name>
    <dbReference type="NCBI Taxonomy" id="2840789"/>
    <lineage>
        <taxon>Bacteria</taxon>
        <taxon>Pseudomonadati</taxon>
        <taxon>Pseudomonadota</taxon>
        <taxon>Alphaproteobacteria</taxon>
        <taxon>Candidatus Enterousia</taxon>
    </lineage>
</organism>
<evidence type="ECO:0000313" key="2">
    <source>
        <dbReference type="EMBL" id="MBO8407156.1"/>
    </source>
</evidence>
<dbReference type="NCBIfam" id="TIGR02543">
    <property type="entry name" value="List_Bact_rpt"/>
    <property type="match status" value="1"/>
</dbReference>
<dbReference type="EMBL" id="JADINE010000025">
    <property type="protein sequence ID" value="MBO8407156.1"/>
    <property type="molecule type" value="Genomic_DNA"/>
</dbReference>
<reference evidence="2" key="1">
    <citation type="submission" date="2020-10" db="EMBL/GenBank/DDBJ databases">
        <authorList>
            <person name="Gilroy R."/>
        </authorList>
    </citation>
    <scope>NUCLEOTIDE SEQUENCE</scope>
    <source>
        <strain evidence="2">B1-16210</strain>
    </source>
</reference>
<dbReference type="Proteomes" id="UP000721442">
    <property type="component" value="Unassembled WGS sequence"/>
</dbReference>
<gene>
    <name evidence="2" type="ORF">IAC77_01690</name>
</gene>